<organism evidence="1 2">
    <name type="scientific">Streptomyces koyangensis</name>
    <dbReference type="NCBI Taxonomy" id="188770"/>
    <lineage>
        <taxon>Bacteria</taxon>
        <taxon>Bacillati</taxon>
        <taxon>Actinomycetota</taxon>
        <taxon>Actinomycetes</taxon>
        <taxon>Kitasatosporales</taxon>
        <taxon>Streptomycetaceae</taxon>
        <taxon>Streptomyces</taxon>
        <taxon>Streptomyces aurantiacus group</taxon>
    </lineage>
</organism>
<keyword evidence="2" id="KW-1185">Reference proteome</keyword>
<evidence type="ECO:0000313" key="2">
    <source>
        <dbReference type="Proteomes" id="UP000596311"/>
    </source>
</evidence>
<name>A0ABX7EC07_9ACTN</name>
<evidence type="ECO:0000313" key="1">
    <source>
        <dbReference type="EMBL" id="QRF01336.1"/>
    </source>
</evidence>
<dbReference type="Proteomes" id="UP000596311">
    <property type="component" value="Chromosome"/>
</dbReference>
<protein>
    <submittedName>
        <fullName evidence="1">Uncharacterized protein</fullName>
    </submittedName>
</protein>
<gene>
    <name evidence="1" type="ORF">G9U55_03440</name>
</gene>
<accession>A0ABX7EC07</accession>
<reference evidence="1 2" key="1">
    <citation type="submission" date="2020-03" db="EMBL/GenBank/DDBJ databases">
        <title>Genome mining and metabolic profiling illuminate the polycyclic tetramate macrolactams from Streptomyces koyangensis SCSIO 5802.</title>
        <authorList>
            <person name="Ding W."/>
        </authorList>
    </citation>
    <scope>NUCLEOTIDE SEQUENCE [LARGE SCALE GENOMIC DNA]</scope>
    <source>
        <strain evidence="1 2">SCSIO 5802</strain>
    </source>
</reference>
<proteinExistence type="predicted"/>
<dbReference type="EMBL" id="CP049945">
    <property type="protein sequence ID" value="QRF01336.1"/>
    <property type="molecule type" value="Genomic_DNA"/>
</dbReference>
<sequence length="58" mass="6256">MAPGRLVPEETILVRLVTACWRTDLALRQLALRPCECLAKGTALIVDGRTPTIADVAP</sequence>
<dbReference type="RefSeq" id="WP_203213878.1">
    <property type="nucleotide sequence ID" value="NZ_CP049945.1"/>
</dbReference>